<evidence type="ECO:0000256" key="1">
    <source>
        <dbReference type="ARBA" id="ARBA00006622"/>
    </source>
</evidence>
<accession>A0ABP6WA07</accession>
<dbReference type="SUPFAM" id="SSF51182">
    <property type="entry name" value="RmlC-like cupins"/>
    <property type="match status" value="1"/>
</dbReference>
<dbReference type="EMBL" id="BAABDQ010000005">
    <property type="protein sequence ID" value="GAA3548928.1"/>
    <property type="molecule type" value="Genomic_DNA"/>
</dbReference>
<dbReference type="GO" id="GO:0051213">
    <property type="term" value="F:dioxygenase activity"/>
    <property type="evidence" value="ECO:0007669"/>
    <property type="project" value="UniProtKB-KW"/>
</dbReference>
<evidence type="ECO:0000256" key="5">
    <source>
        <dbReference type="ARBA" id="ARBA00023004"/>
    </source>
</evidence>
<comment type="caution">
    <text evidence="6">The sequence shown here is derived from an EMBL/GenBank/DDBJ whole genome shotgun (WGS) entry which is preliminary data.</text>
</comment>
<keyword evidence="3 6" id="KW-0223">Dioxygenase</keyword>
<dbReference type="PANTHER" id="PTHR12918">
    <property type="entry name" value="CYSTEINE DIOXYGENASE"/>
    <property type="match status" value="1"/>
</dbReference>
<dbReference type="RefSeq" id="WP_345562351.1">
    <property type="nucleotide sequence ID" value="NZ_BAABDQ010000005.1"/>
</dbReference>
<comment type="similarity">
    <text evidence="1">Belongs to the cysteine dioxygenase family.</text>
</comment>
<dbReference type="Pfam" id="PF05995">
    <property type="entry name" value="CDO_I"/>
    <property type="match status" value="1"/>
</dbReference>
<reference evidence="7" key="1">
    <citation type="journal article" date="2019" name="Int. J. Syst. Evol. Microbiol.">
        <title>The Global Catalogue of Microorganisms (GCM) 10K type strain sequencing project: providing services to taxonomists for standard genome sequencing and annotation.</title>
        <authorList>
            <consortium name="The Broad Institute Genomics Platform"/>
            <consortium name="The Broad Institute Genome Sequencing Center for Infectious Disease"/>
            <person name="Wu L."/>
            <person name="Ma J."/>
        </authorList>
    </citation>
    <scope>NUCLEOTIDE SEQUENCE [LARGE SCALE GENOMIC DNA]</scope>
    <source>
        <strain evidence="7">JCM 17326</strain>
    </source>
</reference>
<evidence type="ECO:0000256" key="3">
    <source>
        <dbReference type="ARBA" id="ARBA00022964"/>
    </source>
</evidence>
<evidence type="ECO:0000313" key="6">
    <source>
        <dbReference type="EMBL" id="GAA3548928.1"/>
    </source>
</evidence>
<dbReference type="InterPro" id="IPR014710">
    <property type="entry name" value="RmlC-like_jellyroll"/>
</dbReference>
<sequence length="191" mass="20533">MNRLTVRPAADLDELVGAVRAAVRHDAGWRDTASRVGDALSEHLPPSELLTADQLAGRRGTYGSHRLHVEPDGSFSMVAIVWQPGAVTRIHDHVTWCVFGVLAGVEYEELYTPTEDGTALIQVADNPNLTGEVSGFAPPGDIHRVRNISDTTAVSLHIYGTDLDRIGSSVRRYYDLPIRPAVIGGRGSAGG</sequence>
<gene>
    <name evidence="6" type="ORF">GCM10022419_031560</name>
</gene>
<protein>
    <submittedName>
        <fullName evidence="6">Cysteine dioxygenase family protein</fullName>
    </submittedName>
</protein>
<dbReference type="Proteomes" id="UP001500630">
    <property type="component" value="Unassembled WGS sequence"/>
</dbReference>
<organism evidence="6 7">
    <name type="scientific">Nonomuraea rosea</name>
    <dbReference type="NCBI Taxonomy" id="638574"/>
    <lineage>
        <taxon>Bacteria</taxon>
        <taxon>Bacillati</taxon>
        <taxon>Actinomycetota</taxon>
        <taxon>Actinomycetes</taxon>
        <taxon>Streptosporangiales</taxon>
        <taxon>Streptosporangiaceae</taxon>
        <taxon>Nonomuraea</taxon>
    </lineage>
</organism>
<keyword evidence="4" id="KW-0560">Oxidoreductase</keyword>
<keyword evidence="2" id="KW-0479">Metal-binding</keyword>
<dbReference type="InterPro" id="IPR011051">
    <property type="entry name" value="RmlC_Cupin_sf"/>
</dbReference>
<dbReference type="Gene3D" id="2.60.120.10">
    <property type="entry name" value="Jelly Rolls"/>
    <property type="match status" value="1"/>
</dbReference>
<evidence type="ECO:0000256" key="4">
    <source>
        <dbReference type="ARBA" id="ARBA00023002"/>
    </source>
</evidence>
<evidence type="ECO:0000313" key="7">
    <source>
        <dbReference type="Proteomes" id="UP001500630"/>
    </source>
</evidence>
<dbReference type="PANTHER" id="PTHR12918:SF1">
    <property type="entry name" value="CYSTEINE DIOXYGENASE TYPE 1"/>
    <property type="match status" value="1"/>
</dbReference>
<name>A0ABP6WA07_9ACTN</name>
<dbReference type="CDD" id="cd10548">
    <property type="entry name" value="cupin_CDO"/>
    <property type="match status" value="1"/>
</dbReference>
<proteinExistence type="inferred from homology"/>
<keyword evidence="5" id="KW-0408">Iron</keyword>
<evidence type="ECO:0000256" key="2">
    <source>
        <dbReference type="ARBA" id="ARBA00022723"/>
    </source>
</evidence>
<keyword evidence="7" id="KW-1185">Reference proteome</keyword>
<dbReference type="InterPro" id="IPR010300">
    <property type="entry name" value="CDO_1"/>
</dbReference>